<dbReference type="Pfam" id="PF00009">
    <property type="entry name" value="GTP_EFTU"/>
    <property type="match status" value="1"/>
</dbReference>
<dbReference type="GO" id="GO:0006412">
    <property type="term" value="P:translation"/>
    <property type="evidence" value="ECO:0007669"/>
    <property type="project" value="UniProtKB-KW"/>
</dbReference>
<keyword evidence="1" id="KW-0547">Nucleotide-binding</keyword>
<evidence type="ECO:0000256" key="5">
    <source>
        <dbReference type="SAM" id="MobiDB-lite"/>
    </source>
</evidence>
<dbReference type="SUPFAM" id="SSF54211">
    <property type="entry name" value="Ribosomal protein S5 domain 2-like"/>
    <property type="match status" value="1"/>
</dbReference>
<proteinExistence type="predicted"/>
<dbReference type="InterPro" id="IPR027417">
    <property type="entry name" value="P-loop_NTPase"/>
</dbReference>
<dbReference type="PROSITE" id="PS51722">
    <property type="entry name" value="G_TR_2"/>
    <property type="match status" value="1"/>
</dbReference>
<dbReference type="PRINTS" id="PR00315">
    <property type="entry name" value="ELONGATNFCT"/>
</dbReference>
<dbReference type="Proteomes" id="UP000326336">
    <property type="component" value="Unassembled WGS sequence"/>
</dbReference>
<dbReference type="Gene3D" id="3.30.70.870">
    <property type="entry name" value="Elongation Factor G (Translational Gtpase), domain 3"/>
    <property type="match status" value="1"/>
</dbReference>
<protein>
    <submittedName>
        <fullName evidence="7">TetM/TetW/TetO/TetS family tetracycline resistance ribosomal protection protein</fullName>
    </submittedName>
</protein>
<dbReference type="Gene3D" id="3.40.50.300">
    <property type="entry name" value="P-loop containing nucleotide triphosphate hydrolases"/>
    <property type="match status" value="1"/>
</dbReference>
<keyword evidence="2" id="KW-0648">Protein biosynthesis</keyword>
<evidence type="ECO:0000256" key="2">
    <source>
        <dbReference type="ARBA" id="ARBA00022917"/>
    </source>
</evidence>
<dbReference type="GO" id="GO:0005525">
    <property type="term" value="F:GTP binding"/>
    <property type="evidence" value="ECO:0007669"/>
    <property type="project" value="UniProtKB-KW"/>
</dbReference>
<dbReference type="InterPro" id="IPR005517">
    <property type="entry name" value="Transl_elong_EFG/EF2_IV"/>
</dbReference>
<keyword evidence="8" id="KW-1185">Reference proteome</keyword>
<sequence>MGHIVAGLVAHVDAGKTTLSEALLYATGTIRRLGRVDHGDAFLDTDAMERARGITIFSEPAIIRVGDLDVTLLDTPGHVDFAAETERTLSVLDYAILVVSAADGVQGHTATLWRLLARYQVPTFLFVNKMDAPGADRASLLAQLRRRFGDGVVDFENADMTPERCEDIAMQDEAAMDALLADGMMPDDIIRRLIAQRRVFPCYWGSALSMDGVDALLAGFERFARTPQYDDAGAFGARVYKISHDAQGNRLTWLKVTSGRLRAKMMLTNRRDAADDGDDGGIGGDGGRAERRMLGFDQEPNAQPWSEKADQVRLYSGARFAVAEEAAAGTIAAVTGLTHTFPGEGLGSEADAGQPSLQPVLSYTVLTNGNDVHRCLTALRELDDEDPLLHVEWVSRLGEIRVQLMGEVQLEIIRQILHDRFSLDIGFGPGGILYRETVTQAVEGVGHFEPLRHYAEAHVLIEPGEPGSGVHIASACGEDVLARAWQHLVLTHLGEREHLGVLIGAPLTDVRLTLVTGRGHEKHTEGGDFRQATYRAVRQGLMMARAAGDVSRFDSDSDDNDGARATDVSADAQEADARGGGASGFGARGGGDSDANAASGEGFGLFAAADRGWCVLLEPWYRFRLEIPSGMVGRAMSDVQRMSGTFEPALIDGDDAVLVGDCPVSSMRDYAMDVNAYTHGLGRLSCSFGGYRPCHDADEVIRREAYDPQSDLDNTPDSVFCAHGAGYPVKWYRVPDFMHMPYATDWNAR</sequence>
<comment type="caution">
    <text evidence="7">The sequence shown here is derived from an EMBL/GenBank/DDBJ whole genome shotgun (WGS) entry which is preliminary data.</text>
</comment>
<dbReference type="Gene3D" id="3.30.70.240">
    <property type="match status" value="1"/>
</dbReference>
<feature type="region of interest" description="Disordered" evidence="5">
    <location>
        <begin position="551"/>
        <end position="587"/>
    </location>
</feature>
<feature type="domain" description="Tr-type G" evidence="6">
    <location>
        <begin position="1"/>
        <end position="228"/>
    </location>
</feature>
<dbReference type="GO" id="GO:0003924">
    <property type="term" value="F:GTPase activity"/>
    <property type="evidence" value="ECO:0007669"/>
    <property type="project" value="InterPro"/>
</dbReference>
<dbReference type="PANTHER" id="PTHR43261:SF1">
    <property type="entry name" value="RIBOSOME-RELEASING FACTOR 2, MITOCHONDRIAL"/>
    <property type="match status" value="1"/>
</dbReference>
<dbReference type="OrthoDB" id="9801472at2"/>
<dbReference type="InterPro" id="IPR014721">
    <property type="entry name" value="Ribsml_uS5_D2-typ_fold_subgr"/>
</dbReference>
<evidence type="ECO:0000313" key="8">
    <source>
        <dbReference type="Proteomes" id="UP000326336"/>
    </source>
</evidence>
<dbReference type="InterPro" id="IPR000640">
    <property type="entry name" value="EFG_V-like"/>
</dbReference>
<dbReference type="Pfam" id="PF00679">
    <property type="entry name" value="EFG_C"/>
    <property type="match status" value="1"/>
</dbReference>
<evidence type="ECO:0000256" key="4">
    <source>
        <dbReference type="ARBA" id="ARBA00023251"/>
    </source>
</evidence>
<name>A0A5N5RH23_9BIFI</name>
<dbReference type="NCBIfam" id="TIGR00231">
    <property type="entry name" value="small_GTP"/>
    <property type="match status" value="1"/>
</dbReference>
<dbReference type="GO" id="GO:0046677">
    <property type="term" value="P:response to antibiotic"/>
    <property type="evidence" value="ECO:0007669"/>
    <property type="project" value="UniProtKB-KW"/>
</dbReference>
<dbReference type="Gene3D" id="3.30.230.10">
    <property type="match status" value="1"/>
</dbReference>
<dbReference type="EMBL" id="RQSP01000023">
    <property type="protein sequence ID" value="KAB5606533.1"/>
    <property type="molecule type" value="Genomic_DNA"/>
</dbReference>
<evidence type="ECO:0000259" key="6">
    <source>
        <dbReference type="PROSITE" id="PS51722"/>
    </source>
</evidence>
<dbReference type="SUPFAM" id="SSF54980">
    <property type="entry name" value="EF-G C-terminal domain-like"/>
    <property type="match status" value="2"/>
</dbReference>
<feature type="compositionally biased region" description="Gly residues" evidence="5">
    <location>
        <begin position="578"/>
        <end position="587"/>
    </location>
</feature>
<evidence type="ECO:0000256" key="3">
    <source>
        <dbReference type="ARBA" id="ARBA00023134"/>
    </source>
</evidence>
<dbReference type="SUPFAM" id="SSF52540">
    <property type="entry name" value="P-loop containing nucleoside triphosphate hydrolases"/>
    <property type="match status" value="1"/>
</dbReference>
<dbReference type="PANTHER" id="PTHR43261">
    <property type="entry name" value="TRANSLATION ELONGATION FACTOR G-RELATED"/>
    <property type="match status" value="1"/>
</dbReference>
<gene>
    <name evidence="7" type="ORF">EHS19_07060</name>
</gene>
<accession>A0A5N5RH23</accession>
<dbReference type="Gene3D" id="2.40.30.10">
    <property type="entry name" value="Translation factors"/>
    <property type="match status" value="1"/>
</dbReference>
<dbReference type="Pfam" id="PF03764">
    <property type="entry name" value="EFG_IV"/>
    <property type="match status" value="1"/>
</dbReference>
<dbReference type="InterPro" id="IPR020568">
    <property type="entry name" value="Ribosomal_Su5_D2-typ_SF"/>
</dbReference>
<dbReference type="AlphaFoldDB" id="A0A5N5RH23"/>
<dbReference type="SMART" id="SM00838">
    <property type="entry name" value="EFG_C"/>
    <property type="match status" value="1"/>
</dbReference>
<dbReference type="SUPFAM" id="SSF50447">
    <property type="entry name" value="Translation proteins"/>
    <property type="match status" value="1"/>
</dbReference>
<evidence type="ECO:0000313" key="7">
    <source>
        <dbReference type="EMBL" id="KAB5606533.1"/>
    </source>
</evidence>
<dbReference type="InterPro" id="IPR035650">
    <property type="entry name" value="Tet_C"/>
</dbReference>
<keyword evidence="4" id="KW-0046">Antibiotic resistance</keyword>
<dbReference type="CDD" id="cd03711">
    <property type="entry name" value="Tet_C"/>
    <property type="match status" value="1"/>
</dbReference>
<dbReference type="GO" id="GO:0032790">
    <property type="term" value="P:ribosome disassembly"/>
    <property type="evidence" value="ECO:0007669"/>
    <property type="project" value="TreeGrafter"/>
</dbReference>
<dbReference type="InterPro" id="IPR005225">
    <property type="entry name" value="Small_GTP-bd"/>
</dbReference>
<dbReference type="RefSeq" id="WP_151917066.1">
    <property type="nucleotide sequence ID" value="NZ_RQSP01000023.1"/>
</dbReference>
<dbReference type="InterPro" id="IPR000795">
    <property type="entry name" value="T_Tr_GTP-bd_dom"/>
</dbReference>
<evidence type="ECO:0000256" key="1">
    <source>
        <dbReference type="ARBA" id="ARBA00022741"/>
    </source>
</evidence>
<keyword evidence="3" id="KW-0342">GTP-binding</keyword>
<dbReference type="InterPro" id="IPR035647">
    <property type="entry name" value="EFG_III/V"/>
</dbReference>
<organism evidence="7 8">
    <name type="scientific">Bifidobacterium jacchi</name>
    <dbReference type="NCBI Taxonomy" id="2490545"/>
    <lineage>
        <taxon>Bacteria</taxon>
        <taxon>Bacillati</taxon>
        <taxon>Actinomycetota</taxon>
        <taxon>Actinomycetes</taxon>
        <taxon>Bifidobacteriales</taxon>
        <taxon>Bifidobacteriaceae</taxon>
        <taxon>Bifidobacterium</taxon>
    </lineage>
</organism>
<dbReference type="SMART" id="SM00889">
    <property type="entry name" value="EFG_IV"/>
    <property type="match status" value="1"/>
</dbReference>
<dbReference type="InterPro" id="IPR009000">
    <property type="entry name" value="Transl_B-barrel_sf"/>
</dbReference>
<reference evidence="7 8" key="1">
    <citation type="journal article" date="2019" name="Int. J. Syst. Evol. Microbiol.">
        <title>Bifidobacterium jacchi sp. nov., isolated from the faeces of a baby common marmoset (Callithrix jacchus).</title>
        <authorList>
            <person name="Modesto M."/>
            <person name="Watanabe K."/>
            <person name="Arita M."/>
            <person name="Satti M."/>
            <person name="Oki K."/>
            <person name="Sciavilla P."/>
            <person name="Patavino C."/>
            <person name="Camma C."/>
            <person name="Michelini S."/>
            <person name="Sgorbati B."/>
            <person name="Mattarelli P."/>
        </authorList>
    </citation>
    <scope>NUCLEOTIDE SEQUENCE [LARGE SCALE GENOMIC DNA]</scope>
    <source>
        <strain evidence="7 8">MRM 9.3</strain>
    </source>
</reference>